<proteinExistence type="predicted"/>
<sequence>MKTDIHLVADRPFFLYKIGQPCPAAARQSYNIRVKEAQATSYMIVVTTRGSMEIDVTVPSRRLSIENIRMPGAMRQSIALEGILYGIAIALGLYLFRWRFAMISGSVGAAVAVAAIVIGCGRAIRHRQRHFISDAFRWTFASDNRLWLVWILMCLVATGVAVTHPGEGLVAPAVYEANQNPDSIAQEERMQKFRNLSSGREFKSDRELDKPTPKQLPPRAWTWFWVNAYFWMWGWTIMIPTFADDVMAMSSRVWQKMWRSLGGEASLVNAWPTFLTALRGRKISVPARPSAEQTASATAGEIGSSVFWHSLSANLITELPSILHAFFKR</sequence>
<reference evidence="2 3" key="1">
    <citation type="journal article" date="2016" name="Nat. Commun.">
        <title>Thousands of microbial genomes shed light on interconnected biogeochemical processes in an aquifer system.</title>
        <authorList>
            <person name="Anantharaman K."/>
            <person name="Brown C.T."/>
            <person name="Hug L.A."/>
            <person name="Sharon I."/>
            <person name="Castelle C.J."/>
            <person name="Probst A.J."/>
            <person name="Thomas B.C."/>
            <person name="Singh A."/>
            <person name="Wilkins M.J."/>
            <person name="Karaoz U."/>
            <person name="Brodie E.L."/>
            <person name="Williams K.H."/>
            <person name="Hubbard S.S."/>
            <person name="Banfield J.F."/>
        </authorList>
    </citation>
    <scope>NUCLEOTIDE SEQUENCE [LARGE SCALE GENOMIC DNA]</scope>
</reference>
<keyword evidence="1" id="KW-0472">Membrane</keyword>
<dbReference type="AlphaFoldDB" id="A0A1F7USM6"/>
<accession>A0A1F7USM6</accession>
<feature type="transmembrane region" description="Helical" evidence="1">
    <location>
        <begin position="223"/>
        <end position="243"/>
    </location>
</feature>
<gene>
    <name evidence="2" type="ORF">A2936_03090</name>
</gene>
<organism evidence="2 3">
    <name type="scientific">Candidatus Uhrbacteria bacterium RIFCSPLOWO2_01_FULL_47_25</name>
    <dbReference type="NCBI Taxonomy" id="1802402"/>
    <lineage>
        <taxon>Bacteria</taxon>
        <taxon>Candidatus Uhriibacteriota</taxon>
    </lineage>
</organism>
<name>A0A1F7USM6_9BACT</name>
<comment type="caution">
    <text evidence="2">The sequence shown here is derived from an EMBL/GenBank/DDBJ whole genome shotgun (WGS) entry which is preliminary data.</text>
</comment>
<dbReference type="EMBL" id="MGEK01000032">
    <property type="protein sequence ID" value="OGL81255.1"/>
    <property type="molecule type" value="Genomic_DNA"/>
</dbReference>
<keyword evidence="1" id="KW-1133">Transmembrane helix</keyword>
<feature type="transmembrane region" description="Helical" evidence="1">
    <location>
        <begin position="145"/>
        <end position="162"/>
    </location>
</feature>
<dbReference type="Proteomes" id="UP000176846">
    <property type="component" value="Unassembled WGS sequence"/>
</dbReference>
<protein>
    <submittedName>
        <fullName evidence="2">Uncharacterized protein</fullName>
    </submittedName>
</protein>
<evidence type="ECO:0000256" key="1">
    <source>
        <dbReference type="SAM" id="Phobius"/>
    </source>
</evidence>
<evidence type="ECO:0000313" key="3">
    <source>
        <dbReference type="Proteomes" id="UP000176846"/>
    </source>
</evidence>
<keyword evidence="1" id="KW-0812">Transmembrane</keyword>
<feature type="transmembrane region" description="Helical" evidence="1">
    <location>
        <begin position="102"/>
        <end position="124"/>
    </location>
</feature>
<feature type="transmembrane region" description="Helical" evidence="1">
    <location>
        <begin position="78"/>
        <end position="96"/>
    </location>
</feature>
<evidence type="ECO:0000313" key="2">
    <source>
        <dbReference type="EMBL" id="OGL81255.1"/>
    </source>
</evidence>